<dbReference type="Pfam" id="PF03235">
    <property type="entry name" value="GmrSD_N"/>
    <property type="match status" value="1"/>
</dbReference>
<feature type="compositionally biased region" description="Pro residues" evidence="1">
    <location>
        <begin position="423"/>
        <end position="448"/>
    </location>
</feature>
<feature type="compositionally biased region" description="Acidic residues" evidence="1">
    <location>
        <begin position="1"/>
        <end position="16"/>
    </location>
</feature>
<organism evidence="3 4">
    <name type="scientific">Dichomitus squalens</name>
    <dbReference type="NCBI Taxonomy" id="114155"/>
    <lineage>
        <taxon>Eukaryota</taxon>
        <taxon>Fungi</taxon>
        <taxon>Dikarya</taxon>
        <taxon>Basidiomycota</taxon>
        <taxon>Agaricomycotina</taxon>
        <taxon>Agaricomycetes</taxon>
        <taxon>Polyporales</taxon>
        <taxon>Polyporaceae</taxon>
        <taxon>Dichomitus</taxon>
    </lineage>
</organism>
<evidence type="ECO:0000259" key="2">
    <source>
        <dbReference type="Pfam" id="PF03235"/>
    </source>
</evidence>
<evidence type="ECO:0000256" key="1">
    <source>
        <dbReference type="SAM" id="MobiDB-lite"/>
    </source>
</evidence>
<dbReference type="Proteomes" id="UP000292082">
    <property type="component" value="Unassembled WGS sequence"/>
</dbReference>
<dbReference type="STRING" id="114155.A0A4Q9NXI5"/>
<dbReference type="PANTHER" id="PTHR39639">
    <property type="entry name" value="CHROMOSOME 16, WHOLE GENOME SHOTGUN SEQUENCE"/>
    <property type="match status" value="1"/>
</dbReference>
<feature type="region of interest" description="Disordered" evidence="1">
    <location>
        <begin position="1"/>
        <end position="33"/>
    </location>
</feature>
<dbReference type="AlphaFoldDB" id="A0A4Q9NXI5"/>
<dbReference type="EMBL" id="ML145157">
    <property type="protein sequence ID" value="TBU56112.1"/>
    <property type="molecule type" value="Genomic_DNA"/>
</dbReference>
<proteinExistence type="predicted"/>
<keyword evidence="4" id="KW-1185">Reference proteome</keyword>
<gene>
    <name evidence="3" type="ORF">BD310DRAFT_932163</name>
</gene>
<dbReference type="PANTHER" id="PTHR39639:SF1">
    <property type="entry name" value="DUF262 DOMAIN-CONTAINING PROTEIN"/>
    <property type="match status" value="1"/>
</dbReference>
<evidence type="ECO:0000313" key="4">
    <source>
        <dbReference type="Proteomes" id="UP000292082"/>
    </source>
</evidence>
<evidence type="ECO:0000313" key="3">
    <source>
        <dbReference type="EMBL" id="TBU56112.1"/>
    </source>
</evidence>
<sequence>MSDVSDLTDFDDEEDVPLSSQKTMKSKAKGKSNAQSAYRIRGALRAPRATTYTCQALYDQIHAQDIDLQPEYQRDVVWPESKQIGLIDSIFRNFYVPPVIFVVNTMDDGGERRVCVDGKQRLTSIYRFIAGEIPFKDAFSGEKFVFKDTGKIKAQVLPDHYKKIFLNKQIVCMEYTDITPDNEREIFQRVQLGMALTPAEKLQAITGPQADFIRSLLDKYVSDELANNLPWDTSRANDFRGLSMAVYTMSKWPKVTTLPSLSVIEAWLQEPDELDDDFREDLHNTYRIFCAMAKDPVLNKPFWLPGIKKVAPMEVIAITVLIHANKLKMTMAQLSEAIGLMRKEIRKTEKDIRQNTRTMKLVLTFLKELKPSRLKPDPNSSKAVDYPSVSSKPKSKRKRPAASDAEDEPRPSPTVRLPKTSSQPPPSTTNTPTIPPPSFSPYPPPPTAPAVLRTNGSGHPLPSRPHVPIPPQISAQRQHTLSENYTPRAMAGPSTQAYDASRDPRNPAYQLPPGAGQTWPRR</sequence>
<protein>
    <recommendedName>
        <fullName evidence="2">GmrSD restriction endonucleases N-terminal domain-containing protein</fullName>
    </recommendedName>
</protein>
<name>A0A4Q9NXI5_9APHY</name>
<feature type="region of interest" description="Disordered" evidence="1">
    <location>
        <begin position="371"/>
        <end position="522"/>
    </location>
</feature>
<dbReference type="InterPro" id="IPR004919">
    <property type="entry name" value="GmrSD_N"/>
</dbReference>
<reference evidence="3 4" key="1">
    <citation type="submission" date="2019-01" db="EMBL/GenBank/DDBJ databases">
        <title>Draft genome sequences of three monokaryotic isolates of the white-rot basidiomycete fungus Dichomitus squalens.</title>
        <authorList>
            <consortium name="DOE Joint Genome Institute"/>
            <person name="Lopez S.C."/>
            <person name="Andreopoulos B."/>
            <person name="Pangilinan J."/>
            <person name="Lipzen A."/>
            <person name="Riley R."/>
            <person name="Ahrendt S."/>
            <person name="Ng V."/>
            <person name="Barry K."/>
            <person name="Daum C."/>
            <person name="Grigoriev I.V."/>
            <person name="Hilden K.S."/>
            <person name="Makela M.R."/>
            <person name="de Vries R.P."/>
        </authorList>
    </citation>
    <scope>NUCLEOTIDE SEQUENCE [LARGE SCALE GENOMIC DNA]</scope>
    <source>
        <strain evidence="3 4">CBS 464.89</strain>
    </source>
</reference>
<feature type="compositionally biased region" description="Pro residues" evidence="1">
    <location>
        <begin position="462"/>
        <end position="471"/>
    </location>
</feature>
<accession>A0A4Q9NXI5</accession>
<feature type="domain" description="GmrSD restriction endonucleases N-terminal" evidence="2">
    <location>
        <begin position="58"/>
        <end position="190"/>
    </location>
</feature>
<feature type="compositionally biased region" description="Polar residues" evidence="1">
    <location>
        <begin position="473"/>
        <end position="485"/>
    </location>
</feature>